<dbReference type="Pfam" id="PF16156">
    <property type="entry name" value="DUF4864"/>
    <property type="match status" value="1"/>
</dbReference>
<name>A0A918KI96_9GAMM</name>
<evidence type="ECO:0000313" key="2">
    <source>
        <dbReference type="EMBL" id="GGX64675.1"/>
    </source>
</evidence>
<evidence type="ECO:0000313" key="3">
    <source>
        <dbReference type="Proteomes" id="UP000626148"/>
    </source>
</evidence>
<gene>
    <name evidence="2" type="ORF">GCM10007392_35620</name>
</gene>
<reference evidence="2" key="2">
    <citation type="submission" date="2020-09" db="EMBL/GenBank/DDBJ databases">
        <authorList>
            <person name="Sun Q."/>
            <person name="Kim S."/>
        </authorList>
    </citation>
    <scope>NUCLEOTIDE SEQUENCE</scope>
    <source>
        <strain evidence="2">KCTC 22169</strain>
    </source>
</reference>
<evidence type="ECO:0000256" key="1">
    <source>
        <dbReference type="SAM" id="SignalP"/>
    </source>
</evidence>
<dbReference type="Proteomes" id="UP000626148">
    <property type="component" value="Unassembled WGS sequence"/>
</dbReference>
<keyword evidence="1" id="KW-0732">Signal</keyword>
<keyword evidence="3" id="KW-1185">Reference proteome</keyword>
<feature type="chain" id="PRO_5037617435" description="DUF4864 domain-containing protein" evidence="1">
    <location>
        <begin position="20"/>
        <end position="137"/>
    </location>
</feature>
<dbReference type="InterPro" id="IPR032347">
    <property type="entry name" value="DUF4864"/>
</dbReference>
<accession>A0A918KI96</accession>
<comment type="caution">
    <text evidence="2">The sequence shown here is derived from an EMBL/GenBank/DDBJ whole genome shotgun (WGS) entry which is preliminary data.</text>
</comment>
<proteinExistence type="predicted"/>
<feature type="signal peptide" evidence="1">
    <location>
        <begin position="1"/>
        <end position="19"/>
    </location>
</feature>
<organism evidence="2 3">
    <name type="scientific">Saccharospirillum salsuginis</name>
    <dbReference type="NCBI Taxonomy" id="418750"/>
    <lineage>
        <taxon>Bacteria</taxon>
        <taxon>Pseudomonadati</taxon>
        <taxon>Pseudomonadota</taxon>
        <taxon>Gammaproteobacteria</taxon>
        <taxon>Oceanospirillales</taxon>
        <taxon>Saccharospirillaceae</taxon>
        <taxon>Saccharospirillum</taxon>
    </lineage>
</organism>
<evidence type="ECO:0008006" key="4">
    <source>
        <dbReference type="Google" id="ProtNLM"/>
    </source>
</evidence>
<sequence length="137" mass="15845">MRSLAFTLLVLLFTLPVRAEDSSAPTEFRQIITSQLGALQNGDAEGAWAFAHPSIKRQFGTAERFYQMVDRGYRPLIDFTLVRFRDAEQADDVWIQPVWLQNENDEQYIAYYAMARNDEGEWRIAGCQIYDYEPPGI</sequence>
<dbReference type="AlphaFoldDB" id="A0A918KI96"/>
<reference evidence="2" key="1">
    <citation type="journal article" date="2014" name="Int. J. Syst. Evol. Microbiol.">
        <title>Complete genome sequence of Corynebacterium casei LMG S-19264T (=DSM 44701T), isolated from a smear-ripened cheese.</title>
        <authorList>
            <consortium name="US DOE Joint Genome Institute (JGI-PGF)"/>
            <person name="Walter F."/>
            <person name="Albersmeier A."/>
            <person name="Kalinowski J."/>
            <person name="Ruckert C."/>
        </authorList>
    </citation>
    <scope>NUCLEOTIDE SEQUENCE</scope>
    <source>
        <strain evidence="2">KCTC 22169</strain>
    </source>
</reference>
<dbReference type="RefSeq" id="WP_189611179.1">
    <property type="nucleotide sequence ID" value="NZ_BMXR01000009.1"/>
</dbReference>
<dbReference type="EMBL" id="BMXR01000009">
    <property type="protein sequence ID" value="GGX64675.1"/>
    <property type="molecule type" value="Genomic_DNA"/>
</dbReference>
<protein>
    <recommendedName>
        <fullName evidence="4">DUF4864 domain-containing protein</fullName>
    </recommendedName>
</protein>